<dbReference type="Gene3D" id="1.10.20.120">
    <property type="match status" value="1"/>
</dbReference>
<evidence type="ECO:0000313" key="3">
    <source>
        <dbReference type="Proteomes" id="UP000008867"/>
    </source>
</evidence>
<keyword evidence="3" id="KW-1185">Reference proteome</keyword>
<dbReference type="VEuPathDB" id="FungiDB:sr11911"/>
<dbReference type="GO" id="GO:0006401">
    <property type="term" value="P:RNA catabolic process"/>
    <property type="evidence" value="ECO:0007669"/>
    <property type="project" value="TreeGrafter"/>
</dbReference>
<dbReference type="HOGENOM" id="CLU_918878_0_0_1"/>
<proteinExistence type="predicted"/>
<dbReference type="GO" id="GO:0032299">
    <property type="term" value="C:ribonuclease H2 complex"/>
    <property type="evidence" value="ECO:0007669"/>
    <property type="project" value="InterPro"/>
</dbReference>
<dbReference type="AlphaFoldDB" id="E6ZL42"/>
<name>E6ZL42_SPORE</name>
<dbReference type="Pfam" id="PF17745">
    <property type="entry name" value="Ydr279_N"/>
    <property type="match status" value="1"/>
</dbReference>
<dbReference type="EMBL" id="FQ311430">
    <property type="protein sequence ID" value="CBQ68045.1"/>
    <property type="molecule type" value="Genomic_DNA"/>
</dbReference>
<dbReference type="Proteomes" id="UP000008867">
    <property type="component" value="Chromosome 1"/>
</dbReference>
<gene>
    <name evidence="2" type="ORF">sr11911</name>
</gene>
<dbReference type="InterPro" id="IPR041195">
    <property type="entry name" value="Rnh202_N"/>
</dbReference>
<evidence type="ECO:0000259" key="1">
    <source>
        <dbReference type="Pfam" id="PF17745"/>
    </source>
</evidence>
<protein>
    <recommendedName>
        <fullName evidence="1">Rnh202 triple barrel domain-containing protein</fullName>
    </recommendedName>
</protein>
<sequence>MAAAALPSTHDVSAAATRSIRTGVLLHPTTAHSGRFLVLPHPRTFVPTYYLHCADSGTSAHGELYELSTLSDTKYERSWMLSRLNCVVGAGQLDIVSRVDVRFVVVALLCALGGDGKFRSVEDTFEQVALVLQARRSEALCAAVPEVTAAQHEWTDIVAFGNLPLVKRALQDVADVQDLPNGDTAYRLSRPKLFRLLDTKHAALAQRATFAAAPNTLGRSFERTWPLDSDPSIYLSSAGDDEEAKDCTEAQQLRSKIAAEVVATLLPPQLAVEYFAHLHIAV</sequence>
<organism evidence="2 3">
    <name type="scientific">Sporisorium reilianum (strain SRZ2)</name>
    <name type="common">Maize head smut fungus</name>
    <dbReference type="NCBI Taxonomy" id="999809"/>
    <lineage>
        <taxon>Eukaryota</taxon>
        <taxon>Fungi</taxon>
        <taxon>Dikarya</taxon>
        <taxon>Basidiomycota</taxon>
        <taxon>Ustilaginomycotina</taxon>
        <taxon>Ustilaginomycetes</taxon>
        <taxon>Ustilaginales</taxon>
        <taxon>Ustilaginaceae</taxon>
        <taxon>Sporisorium</taxon>
    </lineage>
</organism>
<dbReference type="InterPro" id="IPR040456">
    <property type="entry name" value="RNase_H2_suB"/>
</dbReference>
<dbReference type="Gene3D" id="2.20.25.530">
    <property type="match status" value="1"/>
</dbReference>
<accession>E6ZL42</accession>
<evidence type="ECO:0000313" key="2">
    <source>
        <dbReference type="EMBL" id="CBQ68045.1"/>
    </source>
</evidence>
<dbReference type="OrthoDB" id="29098at2759"/>
<dbReference type="GO" id="GO:0005654">
    <property type="term" value="C:nucleoplasm"/>
    <property type="evidence" value="ECO:0007669"/>
    <property type="project" value="TreeGrafter"/>
</dbReference>
<dbReference type="PANTHER" id="PTHR13383">
    <property type="entry name" value="RIBONUCLEASE H2 SUBUNIT B"/>
    <property type="match status" value="1"/>
</dbReference>
<dbReference type="eggNOG" id="ENOG502SCZ4">
    <property type="taxonomic scope" value="Eukaryota"/>
</dbReference>
<dbReference type="PANTHER" id="PTHR13383:SF11">
    <property type="entry name" value="RIBONUCLEASE H2 SUBUNIT B"/>
    <property type="match status" value="1"/>
</dbReference>
<feature type="domain" description="Rnh202 triple barrel" evidence="1">
    <location>
        <begin position="33"/>
        <end position="100"/>
    </location>
</feature>
<reference evidence="2 3" key="1">
    <citation type="journal article" date="2010" name="Science">
        <title>Pathogenicity determinants in smut fungi revealed by genome comparison.</title>
        <authorList>
            <person name="Schirawski J."/>
            <person name="Mannhaupt G."/>
            <person name="Muench K."/>
            <person name="Brefort T."/>
            <person name="Schipper K."/>
            <person name="Doehlemann G."/>
            <person name="Di Stasio M."/>
            <person name="Roessel N."/>
            <person name="Mendoza-Mendoza A."/>
            <person name="Pester D."/>
            <person name="Mueller O."/>
            <person name="Winterberg B."/>
            <person name="Meyer E."/>
            <person name="Ghareeb H."/>
            <person name="Wollenberg T."/>
            <person name="Muensterkoetter M."/>
            <person name="Wong P."/>
            <person name="Walter M."/>
            <person name="Stukenbrock E."/>
            <person name="Gueldener U."/>
            <person name="Kahmann R."/>
        </authorList>
    </citation>
    <scope>NUCLEOTIDE SEQUENCE [LARGE SCALE GENOMIC DNA]</scope>
    <source>
        <strain evidence="3">SRZ2</strain>
    </source>
</reference>